<evidence type="ECO:0000313" key="2">
    <source>
        <dbReference type="Proteomes" id="UP001159405"/>
    </source>
</evidence>
<accession>A0ABN8S2C2</accession>
<protein>
    <submittedName>
        <fullName evidence="1">Uncharacterized protein</fullName>
    </submittedName>
</protein>
<reference evidence="1 2" key="1">
    <citation type="submission" date="2022-05" db="EMBL/GenBank/DDBJ databases">
        <authorList>
            <consortium name="Genoscope - CEA"/>
            <person name="William W."/>
        </authorList>
    </citation>
    <scope>NUCLEOTIDE SEQUENCE [LARGE SCALE GENOMIC DNA]</scope>
</reference>
<sequence>MKEKWDQGRQNCPACLRQNKKCPNYAAWLKPNFECRDCHCLFYGEDCSEQHKKDKLCCKYRRCLVYAQEYQVDKKKPHKSYHRTCRNCKQFVNINEHLCYIQPEIEEEKETANLLYEGRIPNVEYYDPDSMDPKEKPAFLAWHADQVARNVVFNFKKELQEYCESDAQLLKAGCEKFVEEFSTIAGFNPLLRCVTIASACNLFWRKKLLQPDLIAVEPVRGWHGAQVNQSKVALKWLYFEESKLDGDNEIMFVRNGGEQRVLTAAESYFVGGFNPRTNTVYEFHGCYYHGCVKCF</sequence>
<comment type="caution">
    <text evidence="1">The sequence shown here is derived from an EMBL/GenBank/DDBJ whole genome shotgun (WGS) entry which is preliminary data.</text>
</comment>
<name>A0ABN8S2C2_9CNID</name>
<keyword evidence="2" id="KW-1185">Reference proteome</keyword>
<evidence type="ECO:0000313" key="1">
    <source>
        <dbReference type="EMBL" id="CAH3184916.1"/>
    </source>
</evidence>
<organism evidence="1 2">
    <name type="scientific">Porites lobata</name>
    <dbReference type="NCBI Taxonomy" id="104759"/>
    <lineage>
        <taxon>Eukaryota</taxon>
        <taxon>Metazoa</taxon>
        <taxon>Cnidaria</taxon>
        <taxon>Anthozoa</taxon>
        <taxon>Hexacorallia</taxon>
        <taxon>Scleractinia</taxon>
        <taxon>Fungiina</taxon>
        <taxon>Poritidae</taxon>
        <taxon>Porites</taxon>
    </lineage>
</organism>
<dbReference type="Proteomes" id="UP001159405">
    <property type="component" value="Unassembled WGS sequence"/>
</dbReference>
<dbReference type="EMBL" id="CALNXK010000404">
    <property type="protein sequence ID" value="CAH3184916.1"/>
    <property type="molecule type" value="Genomic_DNA"/>
</dbReference>
<proteinExistence type="predicted"/>
<gene>
    <name evidence="1" type="ORF">PLOB_00031684</name>
</gene>